<feature type="compositionally biased region" description="Low complexity" evidence="2">
    <location>
        <begin position="392"/>
        <end position="410"/>
    </location>
</feature>
<accession>C0E575</accession>
<keyword evidence="3" id="KW-1133">Transmembrane helix</keyword>
<feature type="compositionally biased region" description="Basic and acidic residues" evidence="2">
    <location>
        <begin position="581"/>
        <end position="600"/>
    </location>
</feature>
<keyword evidence="3" id="KW-0472">Membrane</keyword>
<evidence type="ECO:0000256" key="3">
    <source>
        <dbReference type="SAM" id="Phobius"/>
    </source>
</evidence>
<feature type="domain" description="DUF6779" evidence="4">
    <location>
        <begin position="50"/>
        <end position="154"/>
    </location>
</feature>
<evidence type="ECO:0000313" key="5">
    <source>
        <dbReference type="EMBL" id="EEG26260.1"/>
    </source>
</evidence>
<dbReference type="Proteomes" id="UP000006247">
    <property type="component" value="Unassembled WGS sequence"/>
</dbReference>
<feature type="transmembrane region" description="Helical" evidence="3">
    <location>
        <begin position="25"/>
        <end position="45"/>
    </location>
</feature>
<comment type="caution">
    <text evidence="5">The sequence shown here is derived from an EMBL/GenBank/DDBJ whole genome shotgun (WGS) entry which is preliminary data.</text>
</comment>
<feature type="region of interest" description="Disordered" evidence="2">
    <location>
        <begin position="359"/>
        <end position="614"/>
    </location>
</feature>
<feature type="compositionally biased region" description="Low complexity" evidence="2">
    <location>
        <begin position="507"/>
        <end position="520"/>
    </location>
</feature>
<gene>
    <name evidence="5" type="ORF">CORMATOL_02151</name>
</gene>
<feature type="compositionally biased region" description="Low complexity" evidence="2">
    <location>
        <begin position="359"/>
        <end position="385"/>
    </location>
</feature>
<feature type="compositionally biased region" description="Polar residues" evidence="2">
    <location>
        <begin position="462"/>
        <end position="472"/>
    </location>
</feature>
<reference evidence="5 6" key="1">
    <citation type="submission" date="2009-01" db="EMBL/GenBank/DDBJ databases">
        <authorList>
            <person name="Fulton L."/>
            <person name="Clifton S."/>
            <person name="Chinwalla A.T."/>
            <person name="Mitreva M."/>
            <person name="Sodergren E."/>
            <person name="Weinstock G."/>
            <person name="Clifton S."/>
            <person name="Dooling D.J."/>
            <person name="Fulton B."/>
            <person name="Minx P."/>
            <person name="Pepin K.H."/>
            <person name="Johnson M."/>
            <person name="Bhonagiri V."/>
            <person name="Nash W.E."/>
            <person name="Mardis E.R."/>
            <person name="Wilson R.K."/>
        </authorList>
    </citation>
    <scope>NUCLEOTIDE SEQUENCE [LARGE SCALE GENOMIC DNA]</scope>
    <source>
        <strain evidence="5 6">ATCC 33806</strain>
    </source>
</reference>
<keyword evidence="1" id="KW-0175">Coiled coil</keyword>
<feature type="compositionally biased region" description="Low complexity" evidence="2">
    <location>
        <begin position="473"/>
        <end position="500"/>
    </location>
</feature>
<name>C0E575_9CORY</name>
<feature type="transmembrane region" description="Helical" evidence="3">
    <location>
        <begin position="52"/>
        <end position="71"/>
    </location>
</feature>
<feature type="compositionally biased region" description="Polar residues" evidence="2">
    <location>
        <begin position="418"/>
        <end position="431"/>
    </location>
</feature>
<feature type="compositionally biased region" description="Polar residues" evidence="2">
    <location>
        <begin position="211"/>
        <end position="220"/>
    </location>
</feature>
<evidence type="ECO:0000256" key="1">
    <source>
        <dbReference type="SAM" id="Coils"/>
    </source>
</evidence>
<feature type="compositionally biased region" description="Polar residues" evidence="2">
    <location>
        <begin position="439"/>
        <end position="454"/>
    </location>
</feature>
<dbReference type="EMBL" id="ACEB01000031">
    <property type="protein sequence ID" value="EEG26260.1"/>
    <property type="molecule type" value="Genomic_DNA"/>
</dbReference>
<evidence type="ECO:0000256" key="2">
    <source>
        <dbReference type="SAM" id="MobiDB-lite"/>
    </source>
</evidence>
<feature type="compositionally biased region" description="Low complexity" evidence="2">
    <location>
        <begin position="307"/>
        <end position="333"/>
    </location>
</feature>
<dbReference type="Pfam" id="PF20570">
    <property type="entry name" value="DUF6779"/>
    <property type="match status" value="1"/>
</dbReference>
<evidence type="ECO:0000313" key="6">
    <source>
        <dbReference type="Proteomes" id="UP000006247"/>
    </source>
</evidence>
<feature type="region of interest" description="Disordered" evidence="2">
    <location>
        <begin position="211"/>
        <end position="345"/>
    </location>
</feature>
<feature type="coiled-coil region" evidence="1">
    <location>
        <begin position="72"/>
        <end position="140"/>
    </location>
</feature>
<dbReference type="RefSeq" id="WP_005522130.1">
    <property type="nucleotide sequence ID" value="NZ_EQ973330.1"/>
</dbReference>
<protein>
    <recommendedName>
        <fullName evidence="4">DUF6779 domain-containing protein</fullName>
    </recommendedName>
</protein>
<feature type="compositionally biased region" description="Polar residues" evidence="2">
    <location>
        <begin position="528"/>
        <end position="546"/>
    </location>
</feature>
<dbReference type="HOGENOM" id="CLU_444621_0_0_11"/>
<sequence>MSVLSEDHGFAQQDDAPATRDTGQLLLVGLVVLALAASVIMMLTGNINLLKVALLAALWAAVFGIFLTYFYRNKLSEQKLEHENQIEQARLAFHAEQAARELELEQRITEKTNDATQETLDKIKDQLDNLRSQLEMLSGVSFEEPTMIRAEAHRIKEIKEISASDGMDYGSVDFDTTTSDHEMAEDYRESDDVSVDSDQFNNARFGTYPTFTGSGSNATDMTDVFSHVPDPEPEFDPDAEWDESKHFSEFPVETATNNSNMEDSAVDGEPIPTDYDLPSYGSWEGSRYASENSEDAEVEEPTGSFPANADANANASAGSSGSDSGRSGGAHSSPDNSGASTSGYGADFSAARLQNIYGRSAASSQATQGSRAAQGSQGSQSSGGHTSHRGSDSFAFGNSSSNAANANAGEADSRDTTNARSNDANTPNRATYPNFAMPSGSQENTDYSASNQDNRGSHRSGGHSTDSNQTSFSYSNYGSSGYSSPDYSAPAADSNNDSAATVYEAPSSSGSSYASPNWSSTSPAVGDSATTNSTDSAGSQQDTGSWRQRVAAGSTPSEGGGRRRKQSEPEPEPQNHRGSHRRPEQEAEDTRHGRRRRDEGGGLSVADLLRRNDG</sequence>
<dbReference type="AlphaFoldDB" id="C0E575"/>
<evidence type="ECO:0000259" key="4">
    <source>
        <dbReference type="Pfam" id="PF20570"/>
    </source>
</evidence>
<dbReference type="InterPro" id="IPR046706">
    <property type="entry name" value="DUF6779"/>
</dbReference>
<proteinExistence type="predicted"/>
<keyword evidence="3" id="KW-0812">Transmembrane</keyword>
<organism evidence="5 6">
    <name type="scientific">Corynebacterium matruchotii ATCC 33806</name>
    <dbReference type="NCBI Taxonomy" id="566549"/>
    <lineage>
        <taxon>Bacteria</taxon>
        <taxon>Bacillati</taxon>
        <taxon>Actinomycetota</taxon>
        <taxon>Actinomycetes</taxon>
        <taxon>Mycobacteriales</taxon>
        <taxon>Corynebacteriaceae</taxon>
        <taxon>Corynebacterium</taxon>
    </lineage>
</organism>
<feature type="compositionally biased region" description="Acidic residues" evidence="2">
    <location>
        <begin position="231"/>
        <end position="241"/>
    </location>
</feature>
<feature type="compositionally biased region" description="Polar residues" evidence="2">
    <location>
        <begin position="334"/>
        <end position="343"/>
    </location>
</feature>